<dbReference type="Gene3D" id="2.120.10.30">
    <property type="entry name" value="TolB, C-terminal domain"/>
    <property type="match status" value="1"/>
</dbReference>
<dbReference type="AlphaFoldDB" id="A0A2V3V939"/>
<dbReference type="GO" id="GO:0019853">
    <property type="term" value="P:L-ascorbic acid biosynthetic process"/>
    <property type="evidence" value="ECO:0007669"/>
    <property type="project" value="TreeGrafter"/>
</dbReference>
<dbReference type="EMBL" id="QJJM01000004">
    <property type="protein sequence ID" value="PXW77674.1"/>
    <property type="molecule type" value="Genomic_DNA"/>
</dbReference>
<accession>A0A2V3V939</accession>
<feature type="active site" description="Proton donor/acceptor" evidence="2">
    <location>
        <position position="199"/>
    </location>
</feature>
<dbReference type="Proteomes" id="UP000248014">
    <property type="component" value="Unassembled WGS sequence"/>
</dbReference>
<evidence type="ECO:0000256" key="1">
    <source>
        <dbReference type="ARBA" id="ARBA00008853"/>
    </source>
</evidence>
<feature type="binding site" evidence="3">
    <location>
        <position position="150"/>
    </location>
    <ligand>
        <name>a divalent metal cation</name>
        <dbReference type="ChEBI" id="CHEBI:60240"/>
    </ligand>
</feature>
<evidence type="ECO:0000313" key="5">
    <source>
        <dbReference type="EMBL" id="PXW77674.1"/>
    </source>
</evidence>
<reference evidence="5 6" key="1">
    <citation type="submission" date="2018-05" db="EMBL/GenBank/DDBJ databases">
        <title>Genomic Encyclopedia of Type Strains, Phase IV (KMG-IV): sequencing the most valuable type-strain genomes for metagenomic binning, comparative biology and taxonomic classification.</title>
        <authorList>
            <person name="Goeker M."/>
        </authorList>
    </citation>
    <scope>NUCLEOTIDE SEQUENCE [LARGE SCALE GENOMIC DNA]</scope>
    <source>
        <strain evidence="5 6">DSM 3183</strain>
    </source>
</reference>
<feature type="domain" description="SMP-30/Gluconolactonase/LRE-like region" evidence="4">
    <location>
        <begin position="19"/>
        <end position="258"/>
    </location>
</feature>
<comment type="caution">
    <text evidence="5">The sequence shown here is derived from an EMBL/GenBank/DDBJ whole genome shotgun (WGS) entry which is preliminary data.</text>
</comment>
<gene>
    <name evidence="5" type="ORF">C7451_104170</name>
</gene>
<dbReference type="PANTHER" id="PTHR10907:SF47">
    <property type="entry name" value="REGUCALCIN"/>
    <property type="match status" value="1"/>
</dbReference>
<dbReference type="PRINTS" id="PR01790">
    <property type="entry name" value="SMP30FAMILY"/>
</dbReference>
<feature type="binding site" evidence="3">
    <location>
        <position position="199"/>
    </location>
    <ligand>
        <name>a divalent metal cation</name>
        <dbReference type="ChEBI" id="CHEBI:60240"/>
    </ligand>
</feature>
<keyword evidence="3" id="KW-0479">Metal-binding</keyword>
<evidence type="ECO:0000313" key="6">
    <source>
        <dbReference type="Proteomes" id="UP000248014"/>
    </source>
</evidence>
<keyword evidence="3" id="KW-0862">Zinc</keyword>
<feature type="binding site" evidence="3">
    <location>
        <position position="102"/>
    </location>
    <ligand>
        <name>substrate</name>
    </ligand>
</feature>
<dbReference type="GO" id="GO:0005509">
    <property type="term" value="F:calcium ion binding"/>
    <property type="evidence" value="ECO:0007669"/>
    <property type="project" value="TreeGrafter"/>
</dbReference>
<protein>
    <submittedName>
        <fullName evidence="5">Sugar lactone lactonase YvrE</fullName>
    </submittedName>
</protein>
<evidence type="ECO:0000259" key="4">
    <source>
        <dbReference type="Pfam" id="PF08450"/>
    </source>
</evidence>
<dbReference type="GO" id="GO:0004341">
    <property type="term" value="F:gluconolactonase activity"/>
    <property type="evidence" value="ECO:0007669"/>
    <property type="project" value="TreeGrafter"/>
</dbReference>
<keyword evidence="6" id="KW-1185">Reference proteome</keyword>
<sequence length="292" mass="30993">MRAGAEMAVTSVLPVAAILGEGPVWSDGRLWFVDIKAARVHCYSPDDGSSQRWDAPDQIGWVLPSVRGDMIAGIRTGLHRFDPVTGHFLLLHDPEPDLPGNRLNDAATDQAGRLWFGSMDDGETQMTGRLYRCDAGACRDTGLPPVVITNGPAITGDGQVLYHTDTLGKTIWRVPIGADGALGQPVRHIVIEDGAGYPDGSVIDAEGCLWVALFGGWGVRRYDPAGKLIRTVRFPVANVTKIAFGGDDLVTAYATTARKGLDRNALAAQPLAGNLFAFDPGVAGLPVMPAGI</sequence>
<feature type="binding site" evidence="3">
    <location>
        <position position="104"/>
    </location>
    <ligand>
        <name>substrate</name>
    </ligand>
</feature>
<dbReference type="PANTHER" id="PTHR10907">
    <property type="entry name" value="REGUCALCIN"/>
    <property type="match status" value="1"/>
</dbReference>
<comment type="cofactor">
    <cofactor evidence="3">
        <name>Zn(2+)</name>
        <dbReference type="ChEBI" id="CHEBI:29105"/>
    </cofactor>
    <text evidence="3">Binds 1 divalent metal cation per subunit.</text>
</comment>
<name>A0A2V3V939_9SPHN</name>
<evidence type="ECO:0000256" key="3">
    <source>
        <dbReference type="PIRSR" id="PIRSR605511-2"/>
    </source>
</evidence>
<dbReference type="InterPro" id="IPR005511">
    <property type="entry name" value="SMP-30"/>
</dbReference>
<proteinExistence type="inferred from homology"/>
<evidence type="ECO:0000256" key="2">
    <source>
        <dbReference type="PIRSR" id="PIRSR605511-1"/>
    </source>
</evidence>
<dbReference type="InterPro" id="IPR013658">
    <property type="entry name" value="SGL"/>
</dbReference>
<dbReference type="Pfam" id="PF08450">
    <property type="entry name" value="SGL"/>
    <property type="match status" value="1"/>
</dbReference>
<comment type="similarity">
    <text evidence="1">Belongs to the SMP-30/CGR1 family.</text>
</comment>
<organism evidence="5 6">
    <name type="scientific">Blastomonas natatoria</name>
    <dbReference type="NCBI Taxonomy" id="34015"/>
    <lineage>
        <taxon>Bacteria</taxon>
        <taxon>Pseudomonadati</taxon>
        <taxon>Pseudomonadota</taxon>
        <taxon>Alphaproteobacteria</taxon>
        <taxon>Sphingomonadales</taxon>
        <taxon>Sphingomonadaceae</taxon>
        <taxon>Blastomonas</taxon>
    </lineage>
</organism>
<dbReference type="InterPro" id="IPR011042">
    <property type="entry name" value="6-blade_b-propeller_TolB-like"/>
</dbReference>
<feature type="binding site" evidence="3">
    <location>
        <position position="21"/>
    </location>
    <ligand>
        <name>a divalent metal cation</name>
        <dbReference type="ChEBI" id="CHEBI:60240"/>
    </ligand>
</feature>
<dbReference type="SUPFAM" id="SSF63829">
    <property type="entry name" value="Calcium-dependent phosphotriesterase"/>
    <property type="match status" value="1"/>
</dbReference>